<protein>
    <recommendedName>
        <fullName evidence="1">non-specific serine/threonine protein kinase</fullName>
        <ecNumber evidence="1">2.7.11.1</ecNumber>
    </recommendedName>
</protein>
<dbReference type="EMBL" id="CAID01000001">
    <property type="protein sequence ID" value="CEF96870.1"/>
    <property type="molecule type" value="Genomic_DNA"/>
</dbReference>
<evidence type="ECO:0000256" key="9">
    <source>
        <dbReference type="SAM" id="MobiDB-lite"/>
    </source>
</evidence>
<accession>A0A090LYA0</accession>
<evidence type="ECO:0000313" key="11">
    <source>
        <dbReference type="EMBL" id="CEF96870.1"/>
    </source>
</evidence>
<dbReference type="InParanoid" id="A0A090LYA0"/>
<evidence type="ECO:0000256" key="4">
    <source>
        <dbReference type="ARBA" id="ARBA00022741"/>
    </source>
</evidence>
<keyword evidence="2" id="KW-0723">Serine/threonine-protein kinase</keyword>
<evidence type="ECO:0000256" key="7">
    <source>
        <dbReference type="ARBA" id="ARBA00023596"/>
    </source>
</evidence>
<dbReference type="FunFam" id="1.10.510.10:FF:000078">
    <property type="entry name" value="Serine/threonine-protein kinase PRP4 homolog"/>
    <property type="match status" value="1"/>
</dbReference>
<dbReference type="CDD" id="cd14135">
    <property type="entry name" value="STKc_PRP4"/>
    <property type="match status" value="1"/>
</dbReference>
<gene>
    <name evidence="11" type="ORF">OT_ostta01g05680</name>
</gene>
<name>A0A090LYA0_OSTTA</name>
<dbReference type="PANTHER" id="PTHR24058">
    <property type="entry name" value="DUAL SPECIFICITY PROTEIN KINASE"/>
    <property type="match status" value="1"/>
</dbReference>
<dbReference type="GO" id="GO:0005524">
    <property type="term" value="F:ATP binding"/>
    <property type="evidence" value="ECO:0007669"/>
    <property type="project" value="UniProtKB-UniRule"/>
</dbReference>
<dbReference type="Proteomes" id="UP000009170">
    <property type="component" value="Unassembled WGS sequence"/>
</dbReference>
<dbReference type="SMART" id="SM00220">
    <property type="entry name" value="S_TKc"/>
    <property type="match status" value="1"/>
</dbReference>
<feature type="domain" description="Protein kinase" evidence="10">
    <location>
        <begin position="210"/>
        <end position="526"/>
    </location>
</feature>
<dbReference type="InterPro" id="IPR050494">
    <property type="entry name" value="Ser_Thr_dual-spec_kinase"/>
</dbReference>
<dbReference type="FunCoup" id="A0A090LYA0">
    <property type="interactions" value="1606"/>
</dbReference>
<evidence type="ECO:0000259" key="10">
    <source>
        <dbReference type="PROSITE" id="PS50011"/>
    </source>
</evidence>
<feature type="compositionally biased region" description="Basic and acidic residues" evidence="9">
    <location>
        <begin position="1"/>
        <end position="14"/>
    </location>
</feature>
<feature type="compositionally biased region" description="Low complexity" evidence="9">
    <location>
        <begin position="117"/>
        <end position="126"/>
    </location>
</feature>
<dbReference type="InterPro" id="IPR044092">
    <property type="entry name" value="STKc_PRP4"/>
</dbReference>
<organism evidence="11 12">
    <name type="scientific">Ostreococcus tauri</name>
    <name type="common">Marine green alga</name>
    <dbReference type="NCBI Taxonomy" id="70448"/>
    <lineage>
        <taxon>Eukaryota</taxon>
        <taxon>Viridiplantae</taxon>
        <taxon>Chlorophyta</taxon>
        <taxon>Mamiellophyceae</taxon>
        <taxon>Mamiellales</taxon>
        <taxon>Bathycoccaceae</taxon>
        <taxon>Ostreococcus</taxon>
    </lineage>
</organism>
<feature type="region of interest" description="Disordered" evidence="9">
    <location>
        <begin position="115"/>
        <end position="149"/>
    </location>
</feature>
<evidence type="ECO:0000256" key="6">
    <source>
        <dbReference type="ARBA" id="ARBA00022840"/>
    </source>
</evidence>
<reference evidence="11 12" key="2">
    <citation type="journal article" date="2014" name="BMC Genomics">
        <title>An improved genome of the model marine alga Ostreococcus tauri unfolds by assessing Illumina de novo assemblies.</title>
        <authorList>
            <person name="Blanc-Mathieu R."/>
            <person name="Verhelst B."/>
            <person name="Derelle E."/>
            <person name="Rombauts S."/>
            <person name="Bouget F.Y."/>
            <person name="Carre I."/>
            <person name="Chateau A."/>
            <person name="Eyre-Walker A."/>
            <person name="Grimsley N."/>
            <person name="Moreau H."/>
            <person name="Piegu B."/>
            <person name="Rivals E."/>
            <person name="Schackwitz W."/>
            <person name="Van de Peer Y."/>
            <person name="Piganeau G."/>
        </authorList>
    </citation>
    <scope>NUCLEOTIDE SEQUENCE [LARGE SCALE GENOMIC DNA]</scope>
    <source>
        <strain evidence="12">OTTH 0595 / CCAP 157/2 / RCC745</strain>
    </source>
</reference>
<dbReference type="RefSeq" id="XP_003074620.2">
    <property type="nucleotide sequence ID" value="XM_003074573.2"/>
</dbReference>
<keyword evidence="3" id="KW-0808">Transferase</keyword>
<sequence length="541" mass="60104">MSVDDAPGRGRDEPLEANGKTWNTRWRDERDEDEDDSTREDGACVAVADDLGAVDANDDVDVFDASAATAAEDALIEARRRRRAEILAKHGARAGGARGDAGKRARVDTVEEHAMKSARVTTTTTETRAKETSEGPMRKKERAAPAGDMFGEDSDEEAFYLRDASGEGEGGDGAKVTGGAVDMSKGLTDNWDDAEGYYCARIGEVLDGRYTITAHLGKGVFSNVLRAVDKREGEMEVAIKVIRCNQTMHKAAQLEIDILQKLSGSDPENKRHCVRFLRHFEYREHVFMVFESLSMNLREVIKKFGRNVGINIRAVQAYATQLFIALRHLKNCGVVHADIKPDNILVNETKSVLKVCDFGSAMFDGDNELTPYLVSRFYRAPEVILGLPYSHPMDLWSVGCCLYELFTGSIAFPGRSNNHMLKLMLELKGPVPQKVLRRALFTENHYDHTGAFAVIEEDPVTKKSIRRLIRDAKPTKDLTKICTRDGGMSADERKKALQLADLLNQIFNLDSEKRITVGEALQHPFVVERIPPASRARVGDE</sequence>
<dbReference type="EC" id="2.7.11.1" evidence="1"/>
<dbReference type="STRING" id="70448.A0A090LYA0"/>
<evidence type="ECO:0000256" key="2">
    <source>
        <dbReference type="ARBA" id="ARBA00022527"/>
    </source>
</evidence>
<evidence type="ECO:0000256" key="5">
    <source>
        <dbReference type="ARBA" id="ARBA00022777"/>
    </source>
</evidence>
<proteinExistence type="inferred from homology"/>
<dbReference type="InterPro" id="IPR000719">
    <property type="entry name" value="Prot_kinase_dom"/>
</dbReference>
<dbReference type="AlphaFoldDB" id="A0A090LYA0"/>
<feature type="binding site" evidence="8">
    <location>
        <position position="240"/>
    </location>
    <ligand>
        <name>ATP</name>
        <dbReference type="ChEBI" id="CHEBI:30616"/>
    </ligand>
</feature>
<keyword evidence="6 8" id="KW-0067">ATP-binding</keyword>
<dbReference type="GO" id="GO:0004674">
    <property type="term" value="F:protein serine/threonine kinase activity"/>
    <property type="evidence" value="ECO:0007669"/>
    <property type="project" value="UniProtKB-KW"/>
</dbReference>
<feature type="region of interest" description="Disordered" evidence="9">
    <location>
        <begin position="1"/>
        <end position="41"/>
    </location>
</feature>
<evidence type="ECO:0000256" key="1">
    <source>
        <dbReference type="ARBA" id="ARBA00012513"/>
    </source>
</evidence>
<dbReference type="PROSITE" id="PS00107">
    <property type="entry name" value="PROTEIN_KINASE_ATP"/>
    <property type="match status" value="1"/>
</dbReference>
<dbReference type="InterPro" id="IPR011009">
    <property type="entry name" value="Kinase-like_dom_sf"/>
</dbReference>
<keyword evidence="4 8" id="KW-0547">Nucleotide-binding</keyword>
<dbReference type="SUPFAM" id="SSF56112">
    <property type="entry name" value="Protein kinase-like (PK-like)"/>
    <property type="match status" value="1"/>
</dbReference>
<keyword evidence="5 11" id="KW-0418">Kinase</keyword>
<dbReference type="InterPro" id="IPR008271">
    <property type="entry name" value="Ser/Thr_kinase_AS"/>
</dbReference>
<keyword evidence="12" id="KW-1185">Reference proteome</keyword>
<evidence type="ECO:0000256" key="8">
    <source>
        <dbReference type="PROSITE-ProRule" id="PRU10141"/>
    </source>
</evidence>
<dbReference type="GO" id="GO:0045292">
    <property type="term" value="P:mRNA cis splicing, via spliceosome"/>
    <property type="evidence" value="ECO:0007669"/>
    <property type="project" value="InterPro"/>
</dbReference>
<dbReference type="OrthoDB" id="3967at2759"/>
<feature type="compositionally biased region" description="Basic and acidic residues" evidence="9">
    <location>
        <begin position="127"/>
        <end position="138"/>
    </location>
</feature>
<dbReference type="InterPro" id="IPR017441">
    <property type="entry name" value="Protein_kinase_ATP_BS"/>
</dbReference>
<dbReference type="PROSITE" id="PS50011">
    <property type="entry name" value="PROTEIN_KINASE_DOM"/>
    <property type="match status" value="1"/>
</dbReference>
<comment type="caution">
    <text evidence="11">The sequence shown here is derived from an EMBL/GenBank/DDBJ whole genome shotgun (WGS) entry which is preliminary data.</text>
</comment>
<dbReference type="PANTHER" id="PTHR24058:SF103">
    <property type="entry name" value="SERINE_THREONINE-PROTEIN KINASE PRP4 HOMOLOG"/>
    <property type="match status" value="1"/>
</dbReference>
<evidence type="ECO:0000313" key="12">
    <source>
        <dbReference type="Proteomes" id="UP000009170"/>
    </source>
</evidence>
<dbReference type="Pfam" id="PF00069">
    <property type="entry name" value="Pkinase"/>
    <property type="match status" value="1"/>
</dbReference>
<dbReference type="PROSITE" id="PS00108">
    <property type="entry name" value="PROTEIN_KINASE_ST"/>
    <property type="match status" value="1"/>
</dbReference>
<evidence type="ECO:0000256" key="3">
    <source>
        <dbReference type="ARBA" id="ARBA00022679"/>
    </source>
</evidence>
<dbReference type="Gene3D" id="1.10.510.10">
    <property type="entry name" value="Transferase(Phosphotransferase) domain 1"/>
    <property type="match status" value="1"/>
</dbReference>
<dbReference type="GeneID" id="9834913"/>
<dbReference type="Gene3D" id="3.30.200.20">
    <property type="entry name" value="Phosphorylase Kinase, domain 1"/>
    <property type="match status" value="1"/>
</dbReference>
<dbReference type="KEGG" id="ota:OT_ostta01g05680"/>
<reference evidence="12" key="1">
    <citation type="journal article" date="2006" name="Proc. Natl. Acad. Sci. U.S.A.">
        <title>Genome analysis of the smallest free-living eukaryote Ostreococcus tauri unveils many unique features.</title>
        <authorList>
            <person name="Derelle E."/>
            <person name="Ferraz C."/>
            <person name="Rombauts S."/>
            <person name="Rouze P."/>
            <person name="Worden A.Z."/>
            <person name="Robbens S."/>
            <person name="Partensky F."/>
            <person name="Degroeve S."/>
            <person name="Echeynie S."/>
            <person name="Cooke R."/>
            <person name="Saeys Y."/>
            <person name="Wuyts J."/>
            <person name="Jabbari K."/>
            <person name="Bowler C."/>
            <person name="Panaud O."/>
            <person name="Piegu B."/>
            <person name="Ball S.G."/>
            <person name="Ral J.-P."/>
            <person name="Bouget F.-Y."/>
            <person name="Piganeau G."/>
            <person name="De Baets B."/>
            <person name="Picard A."/>
            <person name="Delseny M."/>
            <person name="Demaille J."/>
            <person name="Van de Peer Y."/>
            <person name="Moreau H."/>
        </authorList>
    </citation>
    <scope>NUCLEOTIDE SEQUENCE [LARGE SCALE GENOMIC DNA]</scope>
    <source>
        <strain evidence="12">OTTH 0595 / CCAP 157/2 / RCC745</strain>
    </source>
</reference>
<comment type="similarity">
    <text evidence="7">Belongs to the protein kinase superfamily. CMGC Ser/Thr protein kinase family.</text>
</comment>